<dbReference type="STRING" id="1447872.A0A1J9QGR5"/>
<evidence type="ECO:0000256" key="4">
    <source>
        <dbReference type="ARBA" id="ARBA00023002"/>
    </source>
</evidence>
<dbReference type="PROSITE" id="PS51387">
    <property type="entry name" value="FAD_PCMH"/>
    <property type="match status" value="1"/>
</dbReference>
<dbReference type="AlphaFoldDB" id="A0A1J9QGR5"/>
<sequence length="478" mass="52038">MALSQAIKALQKALPDQKLIPQGTEEFDRLNKSYLSAIQSDITPAYIFRPQTKEAISTFLQTINPFATGGEIEFAIRGGGQQPAPGCSNIQDGITLDLSLLTGVELKDGIISIAAGERWSKVYEKLDGKGLGVAGGRSGRGGIGGLALQGGLSIFSSREGFVCDNVVNYEIVLASGAIVNANAKENSDLWIALKGGANNFGVVTQYDMKTFTQGPFWGGSVYYFQPSFPLQIEAMVKELRNPNATEETHLMISIGYAAQFGQIMCHNQVYYTQAVERPPVLEPFTTIQPQVDQLNSMRIQSLVESASEQASDAMDRQRCAYMNTTLKADITTLQAVADIYTSALDPLKSLEGLICSLTLQPYPNSLLKKSALHGGNSLGLDPADGPLVSVLLLTYWKNNSDDEIVLGVMKETLEKVEKAAVSRNQAADFKYMNYSFNFQDPIGSYGPENKQKLQKVSQKYDPEGLFQKSVPGGFKLFT</sequence>
<dbReference type="Gene3D" id="3.30.43.10">
    <property type="entry name" value="Uridine Diphospho-n-acetylenolpyruvylglucosamine Reductase, domain 2"/>
    <property type="match status" value="1"/>
</dbReference>
<comment type="similarity">
    <text evidence="1">Belongs to the oxygen-dependent FAD-linked oxidoreductase family.</text>
</comment>
<protein>
    <recommendedName>
        <fullName evidence="5">FAD-binding PCMH-type domain-containing protein</fullName>
    </recommendedName>
</protein>
<gene>
    <name evidence="6" type="ORF">AJ78_04372</name>
</gene>
<keyword evidence="3" id="KW-0274">FAD</keyword>
<dbReference type="EMBL" id="LGRN01000161">
    <property type="protein sequence ID" value="OJD15367.1"/>
    <property type="molecule type" value="Genomic_DNA"/>
</dbReference>
<dbReference type="Gene3D" id="3.30.465.10">
    <property type="match status" value="1"/>
</dbReference>
<dbReference type="InterPro" id="IPR050416">
    <property type="entry name" value="FAD-linked_Oxidoreductase"/>
</dbReference>
<feature type="domain" description="FAD-binding PCMH-type" evidence="5">
    <location>
        <begin position="40"/>
        <end position="213"/>
    </location>
</feature>
<keyword evidence="2" id="KW-0285">Flavoprotein</keyword>
<dbReference type="GO" id="GO:0016491">
    <property type="term" value="F:oxidoreductase activity"/>
    <property type="evidence" value="ECO:0007669"/>
    <property type="project" value="UniProtKB-KW"/>
</dbReference>
<evidence type="ECO:0000259" key="5">
    <source>
        <dbReference type="PROSITE" id="PS51387"/>
    </source>
</evidence>
<evidence type="ECO:0000313" key="7">
    <source>
        <dbReference type="Proteomes" id="UP000182235"/>
    </source>
</evidence>
<dbReference type="Pfam" id="PF01565">
    <property type="entry name" value="FAD_binding_4"/>
    <property type="match status" value="1"/>
</dbReference>
<evidence type="ECO:0000256" key="3">
    <source>
        <dbReference type="ARBA" id="ARBA00022827"/>
    </source>
</evidence>
<dbReference type="InterPro" id="IPR016166">
    <property type="entry name" value="FAD-bd_PCMH"/>
</dbReference>
<dbReference type="InterPro" id="IPR016169">
    <property type="entry name" value="FAD-bd_PCMH_sub2"/>
</dbReference>
<accession>A0A1J9QGR5</accession>
<evidence type="ECO:0000256" key="2">
    <source>
        <dbReference type="ARBA" id="ARBA00022630"/>
    </source>
</evidence>
<dbReference type="VEuPathDB" id="FungiDB:AJ78_04372"/>
<dbReference type="PANTHER" id="PTHR42973">
    <property type="entry name" value="BINDING OXIDOREDUCTASE, PUTATIVE (AFU_ORTHOLOGUE AFUA_1G17690)-RELATED"/>
    <property type="match status" value="1"/>
</dbReference>
<dbReference type="OrthoDB" id="2151789at2759"/>
<proteinExistence type="inferred from homology"/>
<name>A0A1J9QGR5_9EURO</name>
<reference evidence="6 7" key="1">
    <citation type="submission" date="2015-07" db="EMBL/GenBank/DDBJ databases">
        <title>Emmonsia species relationships and genome sequence.</title>
        <authorList>
            <consortium name="The Broad Institute Genomics Platform"/>
            <person name="Cuomo C.A."/>
            <person name="Munoz J.F."/>
            <person name="Imamovic A."/>
            <person name="Priest M.E."/>
            <person name="Young S."/>
            <person name="Clay O.K."/>
            <person name="McEwen J.G."/>
        </authorList>
    </citation>
    <scope>NUCLEOTIDE SEQUENCE [LARGE SCALE GENOMIC DNA]</scope>
    <source>
        <strain evidence="6 7">UAMH 9510</strain>
    </source>
</reference>
<dbReference type="PANTHER" id="PTHR42973:SF22">
    <property type="entry name" value="FAD-BINDING PCMH-TYPE DOMAIN-CONTAINING PROTEIN-RELATED"/>
    <property type="match status" value="1"/>
</dbReference>
<dbReference type="InterPro" id="IPR006094">
    <property type="entry name" value="Oxid_FAD_bind_N"/>
</dbReference>
<evidence type="ECO:0000313" key="6">
    <source>
        <dbReference type="EMBL" id="OJD15367.1"/>
    </source>
</evidence>
<dbReference type="InterPro" id="IPR036318">
    <property type="entry name" value="FAD-bd_PCMH-like_sf"/>
</dbReference>
<dbReference type="InterPro" id="IPR016167">
    <property type="entry name" value="FAD-bd_PCMH_sub1"/>
</dbReference>
<dbReference type="GO" id="GO:0071949">
    <property type="term" value="F:FAD binding"/>
    <property type="evidence" value="ECO:0007669"/>
    <property type="project" value="InterPro"/>
</dbReference>
<dbReference type="Gene3D" id="3.40.462.20">
    <property type="match status" value="1"/>
</dbReference>
<evidence type="ECO:0000256" key="1">
    <source>
        <dbReference type="ARBA" id="ARBA00005466"/>
    </source>
</evidence>
<organism evidence="6 7">
    <name type="scientific">Emergomyces pasteurianus Ep9510</name>
    <dbReference type="NCBI Taxonomy" id="1447872"/>
    <lineage>
        <taxon>Eukaryota</taxon>
        <taxon>Fungi</taxon>
        <taxon>Dikarya</taxon>
        <taxon>Ascomycota</taxon>
        <taxon>Pezizomycotina</taxon>
        <taxon>Eurotiomycetes</taxon>
        <taxon>Eurotiomycetidae</taxon>
        <taxon>Onygenales</taxon>
        <taxon>Ajellomycetaceae</taxon>
        <taxon>Emergomyces</taxon>
    </lineage>
</organism>
<dbReference type="Proteomes" id="UP000182235">
    <property type="component" value="Unassembled WGS sequence"/>
</dbReference>
<dbReference type="SUPFAM" id="SSF56176">
    <property type="entry name" value="FAD-binding/transporter-associated domain-like"/>
    <property type="match status" value="1"/>
</dbReference>
<keyword evidence="4" id="KW-0560">Oxidoreductase</keyword>
<comment type="caution">
    <text evidence="6">The sequence shown here is derived from an EMBL/GenBank/DDBJ whole genome shotgun (WGS) entry which is preliminary data.</text>
</comment>
<keyword evidence="7" id="KW-1185">Reference proteome</keyword>